<evidence type="ECO:0000313" key="8">
    <source>
        <dbReference type="Proteomes" id="UP001565368"/>
    </source>
</evidence>
<feature type="transmembrane region" description="Helical" evidence="6">
    <location>
        <begin position="172"/>
        <end position="190"/>
    </location>
</feature>
<sequence>MGLNWRLVTTVALGQLLIAEAGSLNTTRYIAKPLASVGFLGAAITAPRANTPLGRIIIASLVLAFVGDVLLLFDERATPLAFIGGIGAFLLGHVGYIFAFRRSKLYTGLFYPLLGALLLPAIVVWHWLSSATTPGVPPEMVVPVIAYITVITLMEATALATAPASRYPYAQAFGATLFFLSDLFVARQVFVAQEWVNAGVGLPLYYAAQHVIAGLLY</sequence>
<comment type="similarity">
    <text evidence="2">Belongs to the TMEM86 family.</text>
</comment>
<dbReference type="GeneID" id="95985517"/>
<comment type="caution">
    <text evidence="7">The sequence shown here is derived from an EMBL/GenBank/DDBJ whole genome shotgun (WGS) entry which is preliminary data.</text>
</comment>
<evidence type="ECO:0000313" key="7">
    <source>
        <dbReference type="EMBL" id="KAL1410463.1"/>
    </source>
</evidence>
<evidence type="ECO:0000256" key="1">
    <source>
        <dbReference type="ARBA" id="ARBA00004141"/>
    </source>
</evidence>
<name>A0ABR3Q7Z0_9TREE</name>
<organism evidence="7 8">
    <name type="scientific">Vanrija albida</name>
    <dbReference type="NCBI Taxonomy" id="181172"/>
    <lineage>
        <taxon>Eukaryota</taxon>
        <taxon>Fungi</taxon>
        <taxon>Dikarya</taxon>
        <taxon>Basidiomycota</taxon>
        <taxon>Agaricomycotina</taxon>
        <taxon>Tremellomycetes</taxon>
        <taxon>Trichosporonales</taxon>
        <taxon>Trichosporonaceae</taxon>
        <taxon>Vanrija</taxon>
    </lineage>
</organism>
<dbReference type="Proteomes" id="UP001565368">
    <property type="component" value="Unassembled WGS sequence"/>
</dbReference>
<dbReference type="InterPro" id="IPR012506">
    <property type="entry name" value="TMEM86B-like"/>
</dbReference>
<evidence type="ECO:0008006" key="9">
    <source>
        <dbReference type="Google" id="ProtNLM"/>
    </source>
</evidence>
<evidence type="ECO:0000256" key="6">
    <source>
        <dbReference type="SAM" id="Phobius"/>
    </source>
</evidence>
<dbReference type="PANTHER" id="PTHR31885">
    <property type="entry name" value="GH04784P"/>
    <property type="match status" value="1"/>
</dbReference>
<feature type="transmembrane region" description="Helical" evidence="6">
    <location>
        <begin position="140"/>
        <end position="160"/>
    </location>
</feature>
<proteinExistence type="inferred from homology"/>
<keyword evidence="3 6" id="KW-0812">Transmembrane</keyword>
<feature type="transmembrane region" description="Helical" evidence="6">
    <location>
        <begin position="110"/>
        <end position="128"/>
    </location>
</feature>
<feature type="transmembrane region" description="Helical" evidence="6">
    <location>
        <begin position="53"/>
        <end position="73"/>
    </location>
</feature>
<evidence type="ECO:0000256" key="3">
    <source>
        <dbReference type="ARBA" id="ARBA00022692"/>
    </source>
</evidence>
<gene>
    <name evidence="7" type="ORF">Q8F55_004474</name>
</gene>
<accession>A0ABR3Q7Z0</accession>
<reference evidence="7 8" key="1">
    <citation type="submission" date="2023-08" db="EMBL/GenBank/DDBJ databases">
        <title>Annotated Genome Sequence of Vanrija albida AlHP1.</title>
        <authorList>
            <person name="Herzog R."/>
        </authorList>
    </citation>
    <scope>NUCLEOTIDE SEQUENCE [LARGE SCALE GENOMIC DNA]</scope>
    <source>
        <strain evidence="7 8">AlHP1</strain>
    </source>
</reference>
<dbReference type="RefSeq" id="XP_069210407.1">
    <property type="nucleotide sequence ID" value="XM_069352989.1"/>
</dbReference>
<evidence type="ECO:0000256" key="5">
    <source>
        <dbReference type="ARBA" id="ARBA00023136"/>
    </source>
</evidence>
<feature type="transmembrane region" description="Helical" evidence="6">
    <location>
        <begin position="79"/>
        <end position="98"/>
    </location>
</feature>
<keyword evidence="8" id="KW-1185">Reference proteome</keyword>
<dbReference type="EMBL" id="JBBXJM010000003">
    <property type="protein sequence ID" value="KAL1410463.1"/>
    <property type="molecule type" value="Genomic_DNA"/>
</dbReference>
<evidence type="ECO:0000256" key="4">
    <source>
        <dbReference type="ARBA" id="ARBA00022989"/>
    </source>
</evidence>
<protein>
    <recommendedName>
        <fullName evidence="9">Lysoplasmalogenase</fullName>
    </recommendedName>
</protein>
<comment type="subcellular location">
    <subcellularLocation>
        <location evidence="1">Membrane</location>
        <topology evidence="1">Multi-pass membrane protein</topology>
    </subcellularLocation>
</comment>
<keyword evidence="5 6" id="KW-0472">Membrane</keyword>
<dbReference type="Pfam" id="PF07947">
    <property type="entry name" value="YhhN"/>
    <property type="match status" value="1"/>
</dbReference>
<keyword evidence="4 6" id="KW-1133">Transmembrane helix</keyword>
<evidence type="ECO:0000256" key="2">
    <source>
        <dbReference type="ARBA" id="ARBA00007375"/>
    </source>
</evidence>
<dbReference type="PANTHER" id="PTHR31885:SF6">
    <property type="entry name" value="GH04784P"/>
    <property type="match status" value="1"/>
</dbReference>